<keyword evidence="4" id="KW-1185">Reference proteome</keyword>
<feature type="compositionally biased region" description="Polar residues" evidence="2">
    <location>
        <begin position="489"/>
        <end position="504"/>
    </location>
</feature>
<feature type="region of interest" description="Disordered" evidence="2">
    <location>
        <begin position="1"/>
        <end position="43"/>
    </location>
</feature>
<feature type="compositionally biased region" description="Polar residues" evidence="2">
    <location>
        <begin position="572"/>
        <end position="593"/>
    </location>
</feature>
<feature type="compositionally biased region" description="Basic and acidic residues" evidence="2">
    <location>
        <begin position="542"/>
        <end position="559"/>
    </location>
</feature>
<feature type="compositionally biased region" description="Basic and acidic residues" evidence="2">
    <location>
        <begin position="473"/>
        <end position="483"/>
    </location>
</feature>
<name>A0A6A5WM84_9PLEO</name>
<feature type="compositionally biased region" description="Basic and acidic residues" evidence="2">
    <location>
        <begin position="658"/>
        <end position="673"/>
    </location>
</feature>
<dbReference type="InterPro" id="IPR016197">
    <property type="entry name" value="Chromo-like_dom_sf"/>
</dbReference>
<organism evidence="3 4">
    <name type="scientific">Amniculicola lignicola CBS 123094</name>
    <dbReference type="NCBI Taxonomy" id="1392246"/>
    <lineage>
        <taxon>Eukaryota</taxon>
        <taxon>Fungi</taxon>
        <taxon>Dikarya</taxon>
        <taxon>Ascomycota</taxon>
        <taxon>Pezizomycotina</taxon>
        <taxon>Dothideomycetes</taxon>
        <taxon>Pleosporomycetidae</taxon>
        <taxon>Pleosporales</taxon>
        <taxon>Amniculicolaceae</taxon>
        <taxon>Amniculicola</taxon>
    </lineage>
</organism>
<accession>A0A6A5WM84</accession>
<dbReference type="EMBL" id="ML977601">
    <property type="protein sequence ID" value="KAF1998746.1"/>
    <property type="molecule type" value="Genomic_DNA"/>
</dbReference>
<proteinExistence type="predicted"/>
<comment type="subunit">
    <text evidence="1">Component of the NuA4 histone acetyltransferase complex.</text>
</comment>
<feature type="compositionally biased region" description="Polar residues" evidence="2">
    <location>
        <begin position="1"/>
        <end position="16"/>
    </location>
</feature>
<protein>
    <submittedName>
        <fullName evidence="3">Uncharacterized protein</fullName>
    </submittedName>
</protein>
<dbReference type="AlphaFoldDB" id="A0A6A5WM84"/>
<feature type="compositionally biased region" description="Acidic residues" evidence="2">
    <location>
        <begin position="380"/>
        <end position="421"/>
    </location>
</feature>
<dbReference type="OrthoDB" id="3800963at2759"/>
<reference evidence="3" key="1">
    <citation type="journal article" date="2020" name="Stud. Mycol.">
        <title>101 Dothideomycetes genomes: a test case for predicting lifestyles and emergence of pathogens.</title>
        <authorList>
            <person name="Haridas S."/>
            <person name="Albert R."/>
            <person name="Binder M."/>
            <person name="Bloem J."/>
            <person name="Labutti K."/>
            <person name="Salamov A."/>
            <person name="Andreopoulos B."/>
            <person name="Baker S."/>
            <person name="Barry K."/>
            <person name="Bills G."/>
            <person name="Bluhm B."/>
            <person name="Cannon C."/>
            <person name="Castanera R."/>
            <person name="Culley D."/>
            <person name="Daum C."/>
            <person name="Ezra D."/>
            <person name="Gonzalez J."/>
            <person name="Henrissat B."/>
            <person name="Kuo A."/>
            <person name="Liang C."/>
            <person name="Lipzen A."/>
            <person name="Lutzoni F."/>
            <person name="Magnuson J."/>
            <person name="Mondo S."/>
            <person name="Nolan M."/>
            <person name="Ohm R."/>
            <person name="Pangilinan J."/>
            <person name="Park H.-J."/>
            <person name="Ramirez L."/>
            <person name="Alfaro M."/>
            <person name="Sun H."/>
            <person name="Tritt A."/>
            <person name="Yoshinaga Y."/>
            <person name="Zwiers L.-H."/>
            <person name="Turgeon B."/>
            <person name="Goodwin S."/>
            <person name="Spatafora J."/>
            <person name="Crous P."/>
            <person name="Grigoriev I."/>
        </authorList>
    </citation>
    <scope>NUCLEOTIDE SEQUENCE</scope>
    <source>
        <strain evidence="3">CBS 123094</strain>
    </source>
</reference>
<dbReference type="SUPFAM" id="SSF54160">
    <property type="entry name" value="Chromo domain-like"/>
    <property type="match status" value="1"/>
</dbReference>
<sequence length="697" mass="80572">MRTTAPNKPTLNASSVSKRESKTRISHGVSLRHYPPGTDPSLSKKAIFPIHKILAERPSKSDPRKTEYRVQWEPSWESASTVRGSAKLKEWEKYKTKGSVFRYWGGDGRTWMVLKDEVKWSDDSEERQWEMWCWVRRMVAQDQVPKSCFAVRRDWFAKFAEGDWEFADGEAEFLRGLIVRANGGLFEDARAIPVTALDVLKWSYQRLENARDPGKEALPFGMLRIRFMGTLDTRLKAQELASAYEKRQRRGFLTVEDLIRPIFANPFSTLEEKAFTNADQNNTATNAERWRNKLEKLIRKAPYMLHGGSWILLFALLLLRGDELRKILKSMGIATRRDWNNHAREYALWMYYEQIDDNREPHAIMETFLNLTSFFRELNEEGEQGGQEEDEEDEEEDEEEDTEEDSEDEDDEGPEDDEDEGQSDKEMPDPDNDLNLDLPVPATTSRPKAFGQPKPRRFPANNETQSNLGARGTKGEQEDDRTARFVSINRLQHTSTSNTISRRFSVTDDAEDEEYEPPQEVSEDDVLPSFVIRETRNRRKGQRMDTDEATEDSRKEDHPVCNIHSRRKAISQPLTNHSTPAPCTNARHSSGRQPTAEKRPPAIPKTNRPTPVKPPNRNRIPRDRRTVGRFPAALRRPPRPASPAWTQYFMDAMDQIMEAERDPRESKRQRLNEADGGDMESEEDVEEHAEEKIGEDT</sequence>
<evidence type="ECO:0000256" key="2">
    <source>
        <dbReference type="SAM" id="MobiDB-lite"/>
    </source>
</evidence>
<gene>
    <name evidence="3" type="ORF">P154DRAFT_602588</name>
</gene>
<feature type="region of interest" description="Disordered" evidence="2">
    <location>
        <begin position="657"/>
        <end position="697"/>
    </location>
</feature>
<evidence type="ECO:0000256" key="1">
    <source>
        <dbReference type="ARBA" id="ARBA00011353"/>
    </source>
</evidence>
<feature type="region of interest" description="Disordered" evidence="2">
    <location>
        <begin position="380"/>
        <end position="644"/>
    </location>
</feature>
<feature type="compositionally biased region" description="Acidic residues" evidence="2">
    <location>
        <begin position="508"/>
        <end position="526"/>
    </location>
</feature>
<evidence type="ECO:0000313" key="4">
    <source>
        <dbReference type="Proteomes" id="UP000799779"/>
    </source>
</evidence>
<dbReference type="Proteomes" id="UP000799779">
    <property type="component" value="Unassembled WGS sequence"/>
</dbReference>
<evidence type="ECO:0000313" key="3">
    <source>
        <dbReference type="EMBL" id="KAF1998746.1"/>
    </source>
</evidence>
<feature type="compositionally biased region" description="Acidic residues" evidence="2">
    <location>
        <begin position="675"/>
        <end position="688"/>
    </location>
</feature>